<organism evidence="2">
    <name type="scientific">mine drainage metagenome</name>
    <dbReference type="NCBI Taxonomy" id="410659"/>
    <lineage>
        <taxon>unclassified sequences</taxon>
        <taxon>metagenomes</taxon>
        <taxon>ecological metagenomes</taxon>
    </lineage>
</organism>
<sequence length="177" mass="19318">MNPTPPPLDAEALYAVLRQQVQTHLATLSAEPALIGIYSGGAWLAQRLHADLGLQQPYGVVSSTFHRDDFATRGLHPSANRTELPFSIADRPVLLIDDVLHTGRTTRAAINELFDFGRPSRIDLAVLVDRGGRELPICASIVAAHIDLPTTQTLALSRDETTAEGIRFRFDLVEKSA</sequence>
<dbReference type="Gene3D" id="3.40.50.2020">
    <property type="match status" value="1"/>
</dbReference>
<dbReference type="EMBL" id="MLJW01001354">
    <property type="protein sequence ID" value="OIQ78688.1"/>
    <property type="molecule type" value="Genomic_DNA"/>
</dbReference>
<reference evidence="2" key="1">
    <citation type="submission" date="2016-10" db="EMBL/GenBank/DDBJ databases">
        <title>Sequence of Gallionella enrichment culture.</title>
        <authorList>
            <person name="Poehlein A."/>
            <person name="Muehling M."/>
            <person name="Daniel R."/>
        </authorList>
    </citation>
    <scope>NUCLEOTIDE SEQUENCE</scope>
</reference>
<dbReference type="NCBIfam" id="NF003545">
    <property type="entry name" value="PRK05205.1-1"/>
    <property type="match status" value="1"/>
</dbReference>
<gene>
    <name evidence="2" type="primary">pyrR_10</name>
    <name evidence="2" type="ORF">GALL_396000</name>
</gene>
<proteinExistence type="predicted"/>
<dbReference type="SUPFAM" id="SSF53271">
    <property type="entry name" value="PRTase-like"/>
    <property type="match status" value="1"/>
</dbReference>
<dbReference type="InterPro" id="IPR029057">
    <property type="entry name" value="PRTase-like"/>
</dbReference>
<dbReference type="PANTHER" id="PTHR11608">
    <property type="entry name" value="BIFUNCTIONAL PROTEIN PYRR"/>
    <property type="match status" value="1"/>
</dbReference>
<comment type="caution">
    <text evidence="2">The sequence shown here is derived from an EMBL/GenBank/DDBJ whole genome shotgun (WGS) entry which is preliminary data.</text>
</comment>
<name>A0A1J5Q5P8_9ZZZZ</name>
<evidence type="ECO:0000259" key="1">
    <source>
        <dbReference type="Pfam" id="PF00156"/>
    </source>
</evidence>
<feature type="domain" description="Phosphoribosyltransferase" evidence="1">
    <location>
        <begin position="30"/>
        <end position="139"/>
    </location>
</feature>
<dbReference type="PANTHER" id="PTHR11608:SF0">
    <property type="entry name" value="BIFUNCTIONAL PROTEIN PYRR"/>
    <property type="match status" value="1"/>
</dbReference>
<dbReference type="CDD" id="cd06223">
    <property type="entry name" value="PRTases_typeI"/>
    <property type="match status" value="1"/>
</dbReference>
<evidence type="ECO:0000313" key="2">
    <source>
        <dbReference type="EMBL" id="OIQ78688.1"/>
    </source>
</evidence>
<dbReference type="InterPro" id="IPR050137">
    <property type="entry name" value="PyrR_bifunctional"/>
</dbReference>
<protein>
    <submittedName>
        <fullName evidence="2">Bifunctional protein PyrR</fullName>
    </submittedName>
</protein>
<accession>A0A1J5Q5P8</accession>
<dbReference type="AlphaFoldDB" id="A0A1J5Q5P8"/>
<dbReference type="Pfam" id="PF00156">
    <property type="entry name" value="Pribosyltran"/>
    <property type="match status" value="1"/>
</dbReference>
<dbReference type="InterPro" id="IPR000836">
    <property type="entry name" value="PRTase_dom"/>
</dbReference>